<protein>
    <submittedName>
        <fullName evidence="2">ABC transporter permease</fullName>
    </submittedName>
</protein>
<sequence>MNSATTNTVATIVRLRWALTMATLRKSAWQTVGYVISAVLGLGLIIGVGAAAWSLGSQSFVSAQASDSWFTGIMQPVVVLAGMSLTVFVIFMQLMLIGEGSTLGPQRFALYGIRDRDLQAGLLVSGMTGIPAIVGVVSLLLWSLAYRWTGPAVVIVQIVAAPLAVVTMMSLSKLVIALSTTLVRSKRGKSAFYIVAMLAFISVFQLPNIIFNSSNSRTFDPQTYDMAASVIGWTPLGAAFQLPFDAYAGNWIALLGRIIVLAATCVACFMGCTWCLRRDRLTSESSLGAVKVKGVGAFGWMPDSVSGAVSARLFTNLKRDPRQALMLLMPLFFVVVFALQAHGISAVIWQAILWGGLFLNLAESNGLSYDGRGFAMQAAIGVRGLDDRLGRVRVYGTLIVGYILVLGIAIMIFTGDWRTSQGWATACAFLGGSIALALGGLGLAEVLSCVLIYPVASIDKPFSSPQGRALAQSLMPFATMLGTAVVALPTIACAVILLVSGNWSQYWLIGPVGVVNGVVALVLGVWLGGKAMDARMLKIVATLDSFASLQK</sequence>
<comment type="caution">
    <text evidence="2">The sequence shown here is derived from an EMBL/GenBank/DDBJ whole genome shotgun (WGS) entry which is preliminary data.</text>
</comment>
<dbReference type="Proteomes" id="UP000029055">
    <property type="component" value="Unassembled WGS sequence"/>
</dbReference>
<feature type="transmembrane region" description="Helical" evidence="1">
    <location>
        <begin position="392"/>
        <end position="414"/>
    </location>
</feature>
<keyword evidence="3" id="KW-1185">Reference proteome</keyword>
<keyword evidence="1" id="KW-0472">Membrane</keyword>
<feature type="transmembrane region" description="Helical" evidence="1">
    <location>
        <begin position="73"/>
        <end position="97"/>
    </location>
</feature>
<evidence type="ECO:0000256" key="1">
    <source>
        <dbReference type="SAM" id="Phobius"/>
    </source>
</evidence>
<feature type="transmembrane region" description="Helical" evidence="1">
    <location>
        <begin position="477"/>
        <end position="500"/>
    </location>
</feature>
<reference evidence="2 3" key="1">
    <citation type="submission" date="2014-03" db="EMBL/GenBank/DDBJ databases">
        <title>Genomics of Bifidobacteria.</title>
        <authorList>
            <person name="Ventura M."/>
            <person name="Milani C."/>
            <person name="Lugli G.A."/>
        </authorList>
    </citation>
    <scope>NUCLEOTIDE SEQUENCE [LARGE SCALE GENOMIC DNA]</scope>
    <source>
        <strain evidence="2 3">LMG 11597</strain>
    </source>
</reference>
<dbReference type="STRING" id="77635.BISU_0769"/>
<proteinExistence type="predicted"/>
<dbReference type="EMBL" id="JGZR01000003">
    <property type="protein sequence ID" value="KFJ04757.1"/>
    <property type="molecule type" value="Genomic_DNA"/>
</dbReference>
<feature type="transmembrane region" description="Helical" evidence="1">
    <location>
        <begin position="190"/>
        <end position="211"/>
    </location>
</feature>
<accession>A0A087EAF6</accession>
<feature type="transmembrane region" description="Helical" evidence="1">
    <location>
        <begin position="118"/>
        <end position="142"/>
    </location>
</feature>
<evidence type="ECO:0000313" key="3">
    <source>
        <dbReference type="Proteomes" id="UP000029055"/>
    </source>
</evidence>
<dbReference type="OrthoDB" id="3261041at2"/>
<name>A0A087EAF6_9BIFI</name>
<keyword evidence="1" id="KW-1133">Transmembrane helix</keyword>
<organism evidence="2 3">
    <name type="scientific">Bifidobacterium subtile</name>
    <dbReference type="NCBI Taxonomy" id="77635"/>
    <lineage>
        <taxon>Bacteria</taxon>
        <taxon>Bacillati</taxon>
        <taxon>Actinomycetota</taxon>
        <taxon>Actinomycetes</taxon>
        <taxon>Bifidobacteriales</taxon>
        <taxon>Bifidobacteriaceae</taxon>
        <taxon>Bifidobacterium</taxon>
    </lineage>
</organism>
<feature type="transmembrane region" description="Helical" evidence="1">
    <location>
        <begin position="324"/>
        <end position="341"/>
    </location>
</feature>
<keyword evidence="1" id="KW-0812">Transmembrane</keyword>
<gene>
    <name evidence="2" type="ORF">BISU_0769</name>
</gene>
<feature type="transmembrane region" description="Helical" evidence="1">
    <location>
        <begin position="31"/>
        <end position="53"/>
    </location>
</feature>
<feature type="transmembrane region" description="Helical" evidence="1">
    <location>
        <begin position="506"/>
        <end position="528"/>
    </location>
</feature>
<dbReference type="RefSeq" id="WP_024462636.1">
    <property type="nucleotide sequence ID" value="NZ_CP062939.1"/>
</dbReference>
<feature type="transmembrane region" description="Helical" evidence="1">
    <location>
        <begin position="154"/>
        <end position="178"/>
    </location>
</feature>
<feature type="transmembrane region" description="Helical" evidence="1">
    <location>
        <begin position="251"/>
        <end position="276"/>
    </location>
</feature>
<evidence type="ECO:0000313" key="2">
    <source>
        <dbReference type="EMBL" id="KFJ04757.1"/>
    </source>
</evidence>
<dbReference type="eggNOG" id="ENOG502Z89R">
    <property type="taxonomic scope" value="Bacteria"/>
</dbReference>
<dbReference type="AlphaFoldDB" id="A0A087EAF6"/>